<comment type="caution">
    <text evidence="2">The sequence shown here is derived from an EMBL/GenBank/DDBJ whole genome shotgun (WGS) entry which is preliminary data.</text>
</comment>
<protein>
    <submittedName>
        <fullName evidence="2">Uncharacterized protein</fullName>
    </submittedName>
</protein>
<accession>A0A0F9LGX2</accession>
<dbReference type="AlphaFoldDB" id="A0A0F9LGX2"/>
<reference evidence="2" key="1">
    <citation type="journal article" date="2015" name="Nature">
        <title>Complex archaea that bridge the gap between prokaryotes and eukaryotes.</title>
        <authorList>
            <person name="Spang A."/>
            <person name="Saw J.H."/>
            <person name="Jorgensen S.L."/>
            <person name="Zaremba-Niedzwiedzka K."/>
            <person name="Martijn J."/>
            <person name="Lind A.E."/>
            <person name="van Eijk R."/>
            <person name="Schleper C."/>
            <person name="Guy L."/>
            <person name="Ettema T.J."/>
        </authorList>
    </citation>
    <scope>NUCLEOTIDE SEQUENCE</scope>
</reference>
<feature type="compositionally biased region" description="Basic and acidic residues" evidence="1">
    <location>
        <begin position="10"/>
        <end position="21"/>
    </location>
</feature>
<gene>
    <name evidence="2" type="ORF">LCGC14_1581770</name>
</gene>
<evidence type="ECO:0000313" key="2">
    <source>
        <dbReference type="EMBL" id="KKM26735.1"/>
    </source>
</evidence>
<organism evidence="2">
    <name type="scientific">marine sediment metagenome</name>
    <dbReference type="NCBI Taxonomy" id="412755"/>
    <lineage>
        <taxon>unclassified sequences</taxon>
        <taxon>metagenomes</taxon>
        <taxon>ecological metagenomes</taxon>
    </lineage>
</organism>
<sequence>MTKTKKSYNKGKDSGKSKEISIYEEMETPLEEVKKTLPLEESSYEEGLPKQPTQKPNEEDYLDINPSQSPQTQTPYSQPLMFGDEGKENLVADLLKVDWERVEHIIRGHKPKIDDEGNEYFVKIEEHYLNDNGVNSILHFLSFYLSKEIKLGRYSVDQVELIMKNFAKQFTDFFYDNIEEFGLNTPKKKKMSKMFVQSVIDLVDASYTNAIEGKTIELMLKQFTVMQQQPLYDSSYSPQQISQKPKVGMMQRIFG</sequence>
<proteinExistence type="predicted"/>
<name>A0A0F9LGX2_9ZZZZ</name>
<dbReference type="EMBL" id="LAZR01012458">
    <property type="protein sequence ID" value="KKM26735.1"/>
    <property type="molecule type" value="Genomic_DNA"/>
</dbReference>
<feature type="region of interest" description="Disordered" evidence="1">
    <location>
        <begin position="1"/>
        <end position="77"/>
    </location>
</feature>
<feature type="compositionally biased region" description="Low complexity" evidence="1">
    <location>
        <begin position="66"/>
        <end position="77"/>
    </location>
</feature>
<evidence type="ECO:0000256" key="1">
    <source>
        <dbReference type="SAM" id="MobiDB-lite"/>
    </source>
</evidence>